<evidence type="ECO:0008006" key="4">
    <source>
        <dbReference type="Google" id="ProtNLM"/>
    </source>
</evidence>
<dbReference type="NCBIfam" id="TIGR04088">
    <property type="entry name" value="cognate_SipW"/>
    <property type="match status" value="1"/>
</dbReference>
<dbReference type="Proteomes" id="UP000255036">
    <property type="component" value="Unassembled WGS sequence"/>
</dbReference>
<dbReference type="RefSeq" id="WP_115480244.1">
    <property type="nucleotide sequence ID" value="NZ_QRCT01000006.1"/>
</dbReference>
<evidence type="ECO:0000313" key="2">
    <source>
        <dbReference type="EMBL" id="RDU25163.1"/>
    </source>
</evidence>
<organism evidence="2 3">
    <name type="scientific">Anaerosacchariphilus polymeriproducens</name>
    <dbReference type="NCBI Taxonomy" id="1812858"/>
    <lineage>
        <taxon>Bacteria</taxon>
        <taxon>Bacillati</taxon>
        <taxon>Bacillota</taxon>
        <taxon>Clostridia</taxon>
        <taxon>Lachnospirales</taxon>
        <taxon>Lachnospiraceae</taxon>
        <taxon>Anaerosacchariphilus</taxon>
    </lineage>
</organism>
<evidence type="ECO:0000256" key="1">
    <source>
        <dbReference type="SAM" id="SignalP"/>
    </source>
</evidence>
<proteinExistence type="predicted"/>
<accession>A0A371B044</accession>
<protein>
    <recommendedName>
        <fullName evidence="4">SipW-cognate class signal peptide</fullName>
    </recommendedName>
</protein>
<name>A0A371B044_9FIRM</name>
<gene>
    <name evidence="2" type="ORF">DWV06_00610</name>
</gene>
<feature type="chain" id="PRO_5039714814" description="SipW-cognate class signal peptide" evidence="1">
    <location>
        <begin position="21"/>
        <end position="192"/>
    </location>
</feature>
<keyword evidence="3" id="KW-1185">Reference proteome</keyword>
<dbReference type="InterPro" id="IPR023833">
    <property type="entry name" value="Signal_pept_SipW-depend-type"/>
</dbReference>
<feature type="signal peptide" evidence="1">
    <location>
        <begin position="1"/>
        <end position="20"/>
    </location>
</feature>
<keyword evidence="1" id="KW-0732">Signal</keyword>
<dbReference type="OrthoDB" id="2085414at2"/>
<dbReference type="AlphaFoldDB" id="A0A371B044"/>
<reference evidence="2 3" key="1">
    <citation type="submission" date="2018-07" db="EMBL/GenBank/DDBJ databases">
        <title>Anaerosacharophilus polymeroproducens gen. nov. sp. nov., an anaerobic bacterium isolated from salt field.</title>
        <authorList>
            <person name="Kim W."/>
            <person name="Yang S.-H."/>
            <person name="Oh J."/>
            <person name="Lee J.-H."/>
            <person name="Kwon K.K."/>
        </authorList>
    </citation>
    <scope>NUCLEOTIDE SEQUENCE [LARGE SCALE GENOMIC DNA]</scope>
    <source>
        <strain evidence="2 3">MCWD5</strain>
    </source>
</reference>
<sequence length="192" mass="21057">MKNKKLTVTAAALAATVVIALGGTLAYLSSVTNTLENKFTPGQDVKITIEEPSWDETKAKITPGADFDKDPTVIVKKETEACYVRVKVVIPNKLASIMEPLVINDKFTLDSTRTAVGSNATTYYYNYNEIVDADGTDIKLPALFTKVSIKKSAKYEDYKDFKTEDLHIDVTGQAVQSEGFVDANAAWNGFEE</sequence>
<dbReference type="EMBL" id="QRCT01000006">
    <property type="protein sequence ID" value="RDU25163.1"/>
    <property type="molecule type" value="Genomic_DNA"/>
</dbReference>
<comment type="caution">
    <text evidence="2">The sequence shown here is derived from an EMBL/GenBank/DDBJ whole genome shotgun (WGS) entry which is preliminary data.</text>
</comment>
<evidence type="ECO:0000313" key="3">
    <source>
        <dbReference type="Proteomes" id="UP000255036"/>
    </source>
</evidence>